<comment type="similarity">
    <text evidence="1 3">Belongs to the type-B carboxylesterase/lipase family.</text>
</comment>
<sequence length="465" mass="48646">MTVDGPTVRVGAGALRGTAEGGIVRHLGVPYAAPPVGEHRFAPPAPRDPWEGVRDATAHGPGAPQAPYEGPIGEILPSVDHVGDDFLHVNVWAPEHAEPGSLPVLLWFHGGALVRGANALSAYDGTAFARDGVVFVSANYRLGSEGFSVLEGAPLNLGLADQLAALRWVRREIGAFGGDPERITVAGQSAGASTTAALVAHPEGGRLMRRAILQSGPLSAVAPDRAGRVSRLIAEDLGIPATRDAFADTSPKELVAAQHRAMATGNPLVGGPSFALAVDGDLVPRSPYDALRTGAADHLDLMMGTTVEEHRLWLAPTGADSDLGWPLLALGSLRFGVGPATLRRLRGRRPDMGTGMLAGAMIGEVVLERPIRRVARARAARGVDSHVYGFAWRSRVAGLGAAHCMELPFVFDRLGTPGALAMTGPDAPAELAERTHRAWVGFVRDGDPGWPAWADRAGPHVLDAA</sequence>
<name>A0ABU2MAC0_9ACTN</name>
<evidence type="ECO:0000256" key="1">
    <source>
        <dbReference type="ARBA" id="ARBA00005964"/>
    </source>
</evidence>
<comment type="caution">
    <text evidence="6">The sequence shown here is derived from an EMBL/GenBank/DDBJ whole genome shotgun (WGS) entry which is preliminary data.</text>
</comment>
<dbReference type="PROSITE" id="PS00122">
    <property type="entry name" value="CARBOXYLESTERASE_B_1"/>
    <property type="match status" value="1"/>
</dbReference>
<feature type="compositionally biased region" description="Basic and acidic residues" evidence="4">
    <location>
        <begin position="48"/>
        <end position="57"/>
    </location>
</feature>
<dbReference type="Pfam" id="PF00135">
    <property type="entry name" value="COesterase"/>
    <property type="match status" value="1"/>
</dbReference>
<accession>A0ABU2MAC0</accession>
<gene>
    <name evidence="6" type="ORF">RM479_14495</name>
</gene>
<dbReference type="EMBL" id="JAVREP010000008">
    <property type="protein sequence ID" value="MDT0329627.1"/>
    <property type="molecule type" value="Genomic_DNA"/>
</dbReference>
<proteinExistence type="inferred from homology"/>
<evidence type="ECO:0000313" key="6">
    <source>
        <dbReference type="EMBL" id="MDT0329627.1"/>
    </source>
</evidence>
<organism evidence="6 7">
    <name type="scientific">Nocardiopsis lambiniae</name>
    <dbReference type="NCBI Taxonomy" id="3075539"/>
    <lineage>
        <taxon>Bacteria</taxon>
        <taxon>Bacillati</taxon>
        <taxon>Actinomycetota</taxon>
        <taxon>Actinomycetes</taxon>
        <taxon>Streptosporangiales</taxon>
        <taxon>Nocardiopsidaceae</taxon>
        <taxon>Nocardiopsis</taxon>
    </lineage>
</organism>
<dbReference type="EC" id="3.1.1.-" evidence="3"/>
<feature type="domain" description="Carboxylesterase type B" evidence="5">
    <location>
        <begin position="6"/>
        <end position="315"/>
    </location>
</feature>
<feature type="region of interest" description="Disordered" evidence="4">
    <location>
        <begin position="38"/>
        <end position="68"/>
    </location>
</feature>
<dbReference type="PANTHER" id="PTHR11559">
    <property type="entry name" value="CARBOXYLESTERASE"/>
    <property type="match status" value="1"/>
</dbReference>
<evidence type="ECO:0000313" key="7">
    <source>
        <dbReference type="Proteomes" id="UP001183390"/>
    </source>
</evidence>
<dbReference type="Proteomes" id="UP001183390">
    <property type="component" value="Unassembled WGS sequence"/>
</dbReference>
<dbReference type="InterPro" id="IPR050309">
    <property type="entry name" value="Type-B_Carboxylest/Lipase"/>
</dbReference>
<dbReference type="Gene3D" id="3.40.50.1820">
    <property type="entry name" value="alpha/beta hydrolase"/>
    <property type="match status" value="1"/>
</dbReference>
<keyword evidence="2 3" id="KW-0378">Hydrolase</keyword>
<evidence type="ECO:0000259" key="5">
    <source>
        <dbReference type="Pfam" id="PF00135"/>
    </source>
</evidence>
<dbReference type="InterPro" id="IPR029058">
    <property type="entry name" value="AB_hydrolase_fold"/>
</dbReference>
<dbReference type="SUPFAM" id="SSF53474">
    <property type="entry name" value="alpha/beta-Hydrolases"/>
    <property type="match status" value="1"/>
</dbReference>
<reference evidence="7" key="1">
    <citation type="submission" date="2023-07" db="EMBL/GenBank/DDBJ databases">
        <title>30 novel species of actinomycetes from the DSMZ collection.</title>
        <authorList>
            <person name="Nouioui I."/>
        </authorList>
    </citation>
    <scope>NUCLEOTIDE SEQUENCE [LARGE SCALE GENOMIC DNA]</scope>
    <source>
        <strain evidence="7">DSM 44743</strain>
    </source>
</reference>
<dbReference type="InterPro" id="IPR002018">
    <property type="entry name" value="CarbesteraseB"/>
</dbReference>
<keyword evidence="7" id="KW-1185">Reference proteome</keyword>
<dbReference type="InterPro" id="IPR019826">
    <property type="entry name" value="Carboxylesterase_B_AS"/>
</dbReference>
<dbReference type="RefSeq" id="WP_311512261.1">
    <property type="nucleotide sequence ID" value="NZ_JAVREP010000008.1"/>
</dbReference>
<protein>
    <recommendedName>
        <fullName evidence="3">Carboxylic ester hydrolase</fullName>
        <ecNumber evidence="3">3.1.1.-</ecNumber>
    </recommendedName>
</protein>
<evidence type="ECO:0000256" key="4">
    <source>
        <dbReference type="SAM" id="MobiDB-lite"/>
    </source>
</evidence>
<evidence type="ECO:0000256" key="2">
    <source>
        <dbReference type="ARBA" id="ARBA00022801"/>
    </source>
</evidence>
<evidence type="ECO:0000256" key="3">
    <source>
        <dbReference type="RuleBase" id="RU361235"/>
    </source>
</evidence>